<gene>
    <name evidence="1" type="ORF">N7G274_009236</name>
</gene>
<sequence>MWWMELTKRQWWWNDSAGDPVFRSFIAFICLLKRCVEVGGRKKSALSDAKTCMIGQIATLSYSIRASISPAARSYWCIMRCHRLPIAQFPNVGPLCSLCGTQKFVVNASQTTICAGLALTSPSSKILKLLI</sequence>
<proteinExistence type="predicted"/>
<reference evidence="1 2" key="1">
    <citation type="submission" date="2024-09" db="EMBL/GenBank/DDBJ databases">
        <title>Rethinking Asexuality: The Enigmatic Case of Functional Sexual Genes in Lepraria (Stereocaulaceae).</title>
        <authorList>
            <person name="Doellman M."/>
            <person name="Sun Y."/>
            <person name="Barcenas-Pena A."/>
            <person name="Lumbsch H.T."/>
            <person name="Grewe F."/>
        </authorList>
    </citation>
    <scope>NUCLEOTIDE SEQUENCE [LARGE SCALE GENOMIC DNA]</scope>
    <source>
        <strain evidence="1 2">Mercado 3170</strain>
    </source>
</reference>
<accession>A0ABR3ZZ87</accession>
<evidence type="ECO:0000313" key="1">
    <source>
        <dbReference type="EMBL" id="KAL2038016.1"/>
    </source>
</evidence>
<comment type="caution">
    <text evidence="1">The sequence shown here is derived from an EMBL/GenBank/DDBJ whole genome shotgun (WGS) entry which is preliminary data.</text>
</comment>
<organism evidence="1 2">
    <name type="scientific">Stereocaulon virgatum</name>
    <dbReference type="NCBI Taxonomy" id="373712"/>
    <lineage>
        <taxon>Eukaryota</taxon>
        <taxon>Fungi</taxon>
        <taxon>Dikarya</taxon>
        <taxon>Ascomycota</taxon>
        <taxon>Pezizomycotina</taxon>
        <taxon>Lecanoromycetes</taxon>
        <taxon>OSLEUM clade</taxon>
        <taxon>Lecanoromycetidae</taxon>
        <taxon>Lecanorales</taxon>
        <taxon>Lecanorineae</taxon>
        <taxon>Stereocaulaceae</taxon>
        <taxon>Stereocaulon</taxon>
    </lineage>
</organism>
<protein>
    <submittedName>
        <fullName evidence="1">Uncharacterized protein</fullName>
    </submittedName>
</protein>
<evidence type="ECO:0000313" key="2">
    <source>
        <dbReference type="Proteomes" id="UP001590950"/>
    </source>
</evidence>
<keyword evidence="2" id="KW-1185">Reference proteome</keyword>
<dbReference type="Proteomes" id="UP001590950">
    <property type="component" value="Unassembled WGS sequence"/>
</dbReference>
<dbReference type="EMBL" id="JBEFKJ010000035">
    <property type="protein sequence ID" value="KAL2038016.1"/>
    <property type="molecule type" value="Genomic_DNA"/>
</dbReference>
<name>A0ABR3ZZ87_9LECA</name>